<feature type="region of interest" description="Disordered" evidence="1">
    <location>
        <begin position="1"/>
        <end position="80"/>
    </location>
</feature>
<feature type="compositionally biased region" description="Gly residues" evidence="1">
    <location>
        <begin position="440"/>
        <end position="449"/>
    </location>
</feature>
<feature type="region of interest" description="Disordered" evidence="1">
    <location>
        <begin position="130"/>
        <end position="258"/>
    </location>
</feature>
<feature type="compositionally biased region" description="Polar residues" evidence="1">
    <location>
        <begin position="335"/>
        <end position="353"/>
    </location>
</feature>
<dbReference type="OrthoDB" id="273345at2759"/>
<sequence>MGKSKKPRIPNYHHADRPKPKPSTDSVAGGPKKMKSFSRVSTTLSKGGKGKASEQANANAKGKKSANGNAQTRAPTIPFQRGDRVLLVGEGDFSFALSLATHHGCKNLLATSYDSEQTLYEKYPQAKGHIGELCSSDSSAKSKSLKRKRDESFKGEEDENENGADQESEESEGEPKRDSDQKGETQDSRNQNQNQNQVPKVLFSIDARKLGSGPAGGGKAIRNGFPRPSPPSSSRNKGRQHSNNNPTRHDQQTSKSTGGPWDIICFNFPHVGGLSTDVNRQVRANQELLVSFFKACVPLLSEPVEHSQEDNSPDYTDDEEWPSDFNSDDDNDDNGQTPEKSAQQSKPIQPRTTPGQILTTLFEGEPYTLWNIRDLARHAGLRVVTSFRFPWSSYPGYAHARTLGEVERKDGGSGRGGWRGEEREARMYVFEKVGARSGTGRTGGNGVGNAGKKRKKRKGGESSDESD</sequence>
<feature type="compositionally biased region" description="Low complexity" evidence="1">
    <location>
        <begin position="56"/>
        <end position="70"/>
    </location>
</feature>
<dbReference type="EMBL" id="PDNB01000121">
    <property type="protein sequence ID" value="PGH05959.1"/>
    <property type="molecule type" value="Genomic_DNA"/>
</dbReference>
<feature type="compositionally biased region" description="Acidic residues" evidence="1">
    <location>
        <begin position="311"/>
        <end position="333"/>
    </location>
</feature>
<dbReference type="GO" id="GO:0070475">
    <property type="term" value="P:rRNA base methylation"/>
    <property type="evidence" value="ECO:0007669"/>
    <property type="project" value="InterPro"/>
</dbReference>
<evidence type="ECO:0000313" key="3">
    <source>
        <dbReference type="EMBL" id="PGH05959.1"/>
    </source>
</evidence>
<feature type="region of interest" description="Disordered" evidence="1">
    <location>
        <begin position="304"/>
        <end position="353"/>
    </location>
</feature>
<dbReference type="AlphaFoldDB" id="A0A2B7XAP3"/>
<feature type="domain" description="25S rRNA (uridine-N(3))-methyltransferase BMT5-like" evidence="2">
    <location>
        <begin position="86"/>
        <end position="136"/>
    </location>
</feature>
<gene>
    <name evidence="3" type="ORF">AJ79_06648</name>
</gene>
<evidence type="ECO:0000259" key="2">
    <source>
        <dbReference type="Pfam" id="PF10354"/>
    </source>
</evidence>
<dbReference type="Pfam" id="PF10354">
    <property type="entry name" value="BMT5-like"/>
    <property type="match status" value="2"/>
</dbReference>
<evidence type="ECO:0000256" key="1">
    <source>
        <dbReference type="SAM" id="MobiDB-lite"/>
    </source>
</evidence>
<keyword evidence="4" id="KW-1185">Reference proteome</keyword>
<dbReference type="InterPro" id="IPR019446">
    <property type="entry name" value="BMT5-like"/>
</dbReference>
<comment type="caution">
    <text evidence="3">The sequence shown here is derived from an EMBL/GenBank/DDBJ whole genome shotgun (WGS) entry which is preliminary data.</text>
</comment>
<protein>
    <recommendedName>
        <fullName evidence="2">25S rRNA (uridine-N(3))-methyltransferase BMT5-like domain-containing protein</fullName>
    </recommendedName>
</protein>
<feature type="region of interest" description="Disordered" evidence="1">
    <location>
        <begin position="432"/>
        <end position="467"/>
    </location>
</feature>
<proteinExistence type="predicted"/>
<reference evidence="3 4" key="1">
    <citation type="submission" date="2017-10" db="EMBL/GenBank/DDBJ databases">
        <title>Comparative genomics in systemic dimorphic fungi from Ajellomycetaceae.</title>
        <authorList>
            <person name="Munoz J.F."/>
            <person name="Mcewen J.G."/>
            <person name="Clay O.K."/>
            <person name="Cuomo C.A."/>
        </authorList>
    </citation>
    <scope>NUCLEOTIDE SEQUENCE [LARGE SCALE GENOMIC DNA]</scope>
    <source>
        <strain evidence="3 4">UAMH5409</strain>
    </source>
</reference>
<evidence type="ECO:0000313" key="4">
    <source>
        <dbReference type="Proteomes" id="UP000223968"/>
    </source>
</evidence>
<dbReference type="Proteomes" id="UP000223968">
    <property type="component" value="Unassembled WGS sequence"/>
</dbReference>
<dbReference type="GO" id="GO:0005737">
    <property type="term" value="C:cytoplasm"/>
    <property type="evidence" value="ECO:0007669"/>
    <property type="project" value="TreeGrafter"/>
</dbReference>
<dbReference type="PANTHER" id="PTHR11538:SF26">
    <property type="entry name" value="FERREDOXIN-FOLD ANTICODON-BINDING DOMAIN-CONTAINING PROTEIN 1"/>
    <property type="match status" value="1"/>
</dbReference>
<dbReference type="PANTHER" id="PTHR11538">
    <property type="entry name" value="PHENYLALANYL-TRNA SYNTHETASE"/>
    <property type="match status" value="1"/>
</dbReference>
<dbReference type="STRING" id="1447875.A0A2B7XAP3"/>
<dbReference type="GO" id="GO:0070042">
    <property type="term" value="F:rRNA (uridine-N3-)-methyltransferase activity"/>
    <property type="evidence" value="ECO:0007669"/>
    <property type="project" value="InterPro"/>
</dbReference>
<feature type="compositionally biased region" description="Basic and acidic residues" evidence="1">
    <location>
        <begin position="173"/>
        <end position="187"/>
    </location>
</feature>
<feature type="compositionally biased region" description="Acidic residues" evidence="1">
    <location>
        <begin position="156"/>
        <end position="172"/>
    </location>
</feature>
<name>A0A2B7XAP3_9EURO</name>
<organism evidence="3 4">
    <name type="scientific">Helicocarpus griseus UAMH5409</name>
    <dbReference type="NCBI Taxonomy" id="1447875"/>
    <lineage>
        <taxon>Eukaryota</taxon>
        <taxon>Fungi</taxon>
        <taxon>Dikarya</taxon>
        <taxon>Ascomycota</taxon>
        <taxon>Pezizomycotina</taxon>
        <taxon>Eurotiomycetes</taxon>
        <taxon>Eurotiomycetidae</taxon>
        <taxon>Onygenales</taxon>
        <taxon>Ajellomycetaceae</taxon>
        <taxon>Helicocarpus</taxon>
    </lineage>
</organism>
<accession>A0A2B7XAP3</accession>
<feature type="domain" description="25S rRNA (uridine-N(3))-methyltransferase BMT5-like" evidence="2">
    <location>
        <begin position="194"/>
        <end position="401"/>
    </location>
</feature>